<proteinExistence type="predicted"/>
<evidence type="ECO:0000256" key="1">
    <source>
        <dbReference type="SAM" id="MobiDB-lite"/>
    </source>
</evidence>
<protein>
    <recommendedName>
        <fullName evidence="3">Type VI secretion lipoprotein/VasD</fullName>
    </recommendedName>
</protein>
<feature type="compositionally biased region" description="Low complexity" evidence="1">
    <location>
        <begin position="187"/>
        <end position="212"/>
    </location>
</feature>
<dbReference type="InterPro" id="IPR038706">
    <property type="entry name" value="Type_VI_SciN-like_sf"/>
</dbReference>
<feature type="region of interest" description="Disordered" evidence="1">
    <location>
        <begin position="177"/>
        <end position="212"/>
    </location>
</feature>
<dbReference type="PANTHER" id="PTHR37625">
    <property type="entry name" value="OUTER MEMBRANE LIPOPROTEIN-RELATED"/>
    <property type="match status" value="1"/>
</dbReference>
<dbReference type="InterPro" id="IPR017734">
    <property type="entry name" value="T6SS_SciN"/>
</dbReference>
<organism evidence="2">
    <name type="scientific">hydrothermal vent metagenome</name>
    <dbReference type="NCBI Taxonomy" id="652676"/>
    <lineage>
        <taxon>unclassified sequences</taxon>
        <taxon>metagenomes</taxon>
        <taxon>ecological metagenomes</taxon>
    </lineage>
</organism>
<evidence type="ECO:0000313" key="2">
    <source>
        <dbReference type="EMBL" id="VAW68079.1"/>
    </source>
</evidence>
<name>A0A3B0Y1T2_9ZZZZ</name>
<accession>A0A3B0Y1T2</accession>
<dbReference type="PROSITE" id="PS51257">
    <property type="entry name" value="PROKAR_LIPOPROTEIN"/>
    <property type="match status" value="1"/>
</dbReference>
<dbReference type="AlphaFoldDB" id="A0A3B0Y1T2"/>
<gene>
    <name evidence="2" type="ORF">MNBD_GAMMA09-2406</name>
</gene>
<dbReference type="PANTHER" id="PTHR37625:SF4">
    <property type="entry name" value="OUTER MEMBRANE LIPOPROTEIN"/>
    <property type="match status" value="1"/>
</dbReference>
<dbReference type="EMBL" id="UOFI01000115">
    <property type="protein sequence ID" value="VAW68079.1"/>
    <property type="molecule type" value="Genomic_DNA"/>
</dbReference>
<dbReference type="NCBIfam" id="TIGR03352">
    <property type="entry name" value="VI_chp_3"/>
    <property type="match status" value="1"/>
</dbReference>
<dbReference type="Gene3D" id="2.60.40.4150">
    <property type="entry name" value="Type VI secretion system, lipoprotein SciN"/>
    <property type="match status" value="1"/>
</dbReference>
<dbReference type="Pfam" id="PF12790">
    <property type="entry name" value="T6SS-SciN"/>
    <property type="match status" value="1"/>
</dbReference>
<reference evidence="2" key="1">
    <citation type="submission" date="2018-06" db="EMBL/GenBank/DDBJ databases">
        <authorList>
            <person name="Zhirakovskaya E."/>
        </authorList>
    </citation>
    <scope>NUCLEOTIDE SEQUENCE</scope>
</reference>
<evidence type="ECO:0008006" key="3">
    <source>
        <dbReference type="Google" id="ProtNLM"/>
    </source>
</evidence>
<sequence length="212" mass="23688">MKIFTFLKQILFIASLFILLAGLSACQSMNGAVGGYFGLDTDLRIDFKVDADINPDELGKASPLFIRMYELQSSKMMKKADFIELYERDKEVLGADMIAAHKLRRFKPGESRVEQFVVDKKTHYVALYAEFLNFKESRYKLIIPVVANNVFRNSVTIRVSGNELIFDVPIEEELDDGSDFQGKFESAQEGAGKAQGAADSAKGASDSLNELF</sequence>